<evidence type="ECO:0000313" key="2">
    <source>
        <dbReference type="EMBL" id="CAD7241595.1"/>
    </source>
</evidence>
<keyword evidence="3" id="KW-1185">Reference proteome</keyword>
<proteinExistence type="predicted"/>
<feature type="region of interest" description="Disordered" evidence="1">
    <location>
        <begin position="79"/>
        <end position="126"/>
    </location>
</feature>
<reference evidence="2" key="1">
    <citation type="submission" date="2020-11" db="EMBL/GenBank/DDBJ databases">
        <authorList>
            <person name="Tran Van P."/>
        </authorList>
    </citation>
    <scope>NUCLEOTIDE SEQUENCE</scope>
</reference>
<gene>
    <name evidence="2" type="ORF">DSTB1V02_LOCUS1581</name>
</gene>
<accession>A0A7R8ZYG7</accession>
<dbReference type="AlphaFoldDB" id="A0A7R8ZYG7"/>
<dbReference type="Proteomes" id="UP000677054">
    <property type="component" value="Unassembled WGS sequence"/>
</dbReference>
<dbReference type="EMBL" id="LR899670">
    <property type="protein sequence ID" value="CAD7241595.1"/>
    <property type="molecule type" value="Genomic_DNA"/>
</dbReference>
<feature type="region of interest" description="Disordered" evidence="1">
    <location>
        <begin position="1"/>
        <end position="32"/>
    </location>
</feature>
<name>A0A7R8ZYG7_9CRUS</name>
<feature type="compositionally biased region" description="Low complexity" evidence="1">
    <location>
        <begin position="108"/>
        <end position="117"/>
    </location>
</feature>
<evidence type="ECO:0000313" key="3">
    <source>
        <dbReference type="Proteomes" id="UP000677054"/>
    </source>
</evidence>
<dbReference type="EMBL" id="CAJPEV010000153">
    <property type="protein sequence ID" value="CAG0881478.1"/>
    <property type="molecule type" value="Genomic_DNA"/>
</dbReference>
<protein>
    <submittedName>
        <fullName evidence="2">Uncharacterized protein</fullName>
    </submittedName>
</protein>
<organism evidence="2">
    <name type="scientific">Darwinula stevensoni</name>
    <dbReference type="NCBI Taxonomy" id="69355"/>
    <lineage>
        <taxon>Eukaryota</taxon>
        <taxon>Metazoa</taxon>
        <taxon>Ecdysozoa</taxon>
        <taxon>Arthropoda</taxon>
        <taxon>Crustacea</taxon>
        <taxon>Oligostraca</taxon>
        <taxon>Ostracoda</taxon>
        <taxon>Podocopa</taxon>
        <taxon>Podocopida</taxon>
        <taxon>Darwinulocopina</taxon>
        <taxon>Darwinuloidea</taxon>
        <taxon>Darwinulidae</taxon>
        <taxon>Darwinula</taxon>
    </lineage>
</organism>
<sequence length="157" mass="16392">MYTAEMSPYPMPDSSQGPMHALPLSHPHSHPHGQVLPVGGNGVGTGGGGSPTADMILPEHLKPNPYSMARAFEEAWGAGPGVHHHHHHQGSRATLTHLFPPPPPPATSSPSSPLTGPDGTMHLIAPPCLSPHTQAFSYPSPYDHAASSFSAFQASTL</sequence>
<evidence type="ECO:0000256" key="1">
    <source>
        <dbReference type="SAM" id="MobiDB-lite"/>
    </source>
</evidence>